<proteinExistence type="predicted"/>
<accession>A0A6J4PDM9</accession>
<organism evidence="2">
    <name type="scientific">uncultured Rubellimicrobium sp</name>
    <dbReference type="NCBI Taxonomy" id="543078"/>
    <lineage>
        <taxon>Bacteria</taxon>
        <taxon>Pseudomonadati</taxon>
        <taxon>Pseudomonadota</taxon>
        <taxon>Alphaproteobacteria</taxon>
        <taxon>Rhodobacterales</taxon>
        <taxon>Roseobacteraceae</taxon>
        <taxon>Rubellimicrobium</taxon>
        <taxon>environmental samples</taxon>
    </lineage>
</organism>
<dbReference type="AlphaFoldDB" id="A0A6J4PDM9"/>
<sequence length="68" mass="7158">MLIVHLFAGFVAAFTLALWAWLDGASFWAMLGLYVLGGNLGVAASATVALILPRTGAQKNVAYLHPAE</sequence>
<keyword evidence="1" id="KW-0812">Transmembrane</keyword>
<keyword evidence="1" id="KW-0472">Membrane</keyword>
<gene>
    <name evidence="2" type="ORF">AVDCRST_MAG15-1771</name>
</gene>
<dbReference type="EMBL" id="CADCUU010000245">
    <property type="protein sequence ID" value="CAA9412949.1"/>
    <property type="molecule type" value="Genomic_DNA"/>
</dbReference>
<reference evidence="2" key="1">
    <citation type="submission" date="2020-02" db="EMBL/GenBank/DDBJ databases">
        <authorList>
            <person name="Meier V. D."/>
        </authorList>
    </citation>
    <scope>NUCLEOTIDE SEQUENCE</scope>
    <source>
        <strain evidence="2">AVDCRST_MAG15</strain>
    </source>
</reference>
<evidence type="ECO:0000313" key="2">
    <source>
        <dbReference type="EMBL" id="CAA9412949.1"/>
    </source>
</evidence>
<name>A0A6J4PDM9_9RHOB</name>
<feature type="transmembrane region" description="Helical" evidence="1">
    <location>
        <begin position="27"/>
        <end position="52"/>
    </location>
</feature>
<keyword evidence="1" id="KW-1133">Transmembrane helix</keyword>
<protein>
    <submittedName>
        <fullName evidence="2">Uncharacterized protein</fullName>
    </submittedName>
</protein>
<evidence type="ECO:0000256" key="1">
    <source>
        <dbReference type="SAM" id="Phobius"/>
    </source>
</evidence>